<evidence type="ECO:0000256" key="5">
    <source>
        <dbReference type="ARBA" id="ARBA00022512"/>
    </source>
</evidence>
<dbReference type="GO" id="GO:0004650">
    <property type="term" value="F:polygalacturonase activity"/>
    <property type="evidence" value="ECO:0007669"/>
    <property type="project" value="InterPro"/>
</dbReference>
<evidence type="ECO:0000256" key="4">
    <source>
        <dbReference type="ARBA" id="ARBA00012247"/>
    </source>
</evidence>
<reference evidence="15" key="1">
    <citation type="submission" date="2020-03" db="EMBL/GenBank/DDBJ databases">
        <title>Castanea mollissima Vanexum genome sequencing.</title>
        <authorList>
            <person name="Staton M."/>
        </authorList>
    </citation>
    <scope>NUCLEOTIDE SEQUENCE</scope>
    <source>
        <tissue evidence="15">Leaf</tissue>
    </source>
</reference>
<keyword evidence="5" id="KW-0964">Secreted</keyword>
<keyword evidence="6 13" id="KW-0732">Signal</keyword>
<name>A0A8J4VLG5_9ROSI</name>
<evidence type="ECO:0000256" key="3">
    <source>
        <dbReference type="ARBA" id="ARBA00008834"/>
    </source>
</evidence>
<keyword evidence="16" id="KW-1185">Reference proteome</keyword>
<dbReference type="InterPro" id="IPR011050">
    <property type="entry name" value="Pectin_lyase_fold/virulence"/>
</dbReference>
<evidence type="ECO:0000256" key="11">
    <source>
        <dbReference type="ARBA" id="ARBA00047512"/>
    </source>
</evidence>
<keyword evidence="10 12" id="KW-0326">Glycosidase</keyword>
<dbReference type="GO" id="GO:0006629">
    <property type="term" value="P:lipid metabolic process"/>
    <property type="evidence" value="ECO:0007669"/>
    <property type="project" value="InterPro"/>
</dbReference>
<feature type="domain" description="GP-PDE" evidence="14">
    <location>
        <begin position="39"/>
        <end position="316"/>
    </location>
</feature>
<dbReference type="FunFam" id="3.20.20.190:FF:000011">
    <property type="entry name" value="Glycerophosphodiester phosphodiesterase GDPDL3"/>
    <property type="match status" value="1"/>
</dbReference>
<comment type="similarity">
    <text evidence="2">Belongs to the glycerophosphoryl diester phosphodiesterase family.</text>
</comment>
<dbReference type="SUPFAM" id="SSF51695">
    <property type="entry name" value="PLC-like phosphodiesterases"/>
    <property type="match status" value="2"/>
</dbReference>
<dbReference type="PANTHER" id="PTHR43620">
    <property type="entry name" value="GLYCEROPHOSPHORYL DIESTER PHOSPHODIESTERASE"/>
    <property type="match status" value="1"/>
</dbReference>
<evidence type="ECO:0000256" key="12">
    <source>
        <dbReference type="RuleBase" id="RU361169"/>
    </source>
</evidence>
<keyword evidence="5" id="KW-0134">Cell wall</keyword>
<dbReference type="Pfam" id="PF03009">
    <property type="entry name" value="GDPD"/>
    <property type="match status" value="1"/>
</dbReference>
<keyword evidence="9" id="KW-0325">Glycoprotein</keyword>
<organism evidence="15 16">
    <name type="scientific">Castanea mollissima</name>
    <name type="common">Chinese chestnut</name>
    <dbReference type="NCBI Taxonomy" id="60419"/>
    <lineage>
        <taxon>Eukaryota</taxon>
        <taxon>Viridiplantae</taxon>
        <taxon>Streptophyta</taxon>
        <taxon>Embryophyta</taxon>
        <taxon>Tracheophyta</taxon>
        <taxon>Spermatophyta</taxon>
        <taxon>Magnoliopsida</taxon>
        <taxon>eudicotyledons</taxon>
        <taxon>Gunneridae</taxon>
        <taxon>Pentapetalae</taxon>
        <taxon>rosids</taxon>
        <taxon>fabids</taxon>
        <taxon>Fagales</taxon>
        <taxon>Fagaceae</taxon>
        <taxon>Castanea</taxon>
    </lineage>
</organism>
<protein>
    <recommendedName>
        <fullName evidence="4">glycerophosphodiester phosphodiesterase</fullName>
        <ecNumber evidence="4">3.1.4.46</ecNumber>
    </recommendedName>
</protein>
<evidence type="ECO:0000256" key="13">
    <source>
        <dbReference type="SAM" id="SignalP"/>
    </source>
</evidence>
<dbReference type="Pfam" id="PF00295">
    <property type="entry name" value="Glyco_hydro_28"/>
    <property type="match status" value="2"/>
</dbReference>
<dbReference type="GO" id="GO:0006071">
    <property type="term" value="P:glycerol metabolic process"/>
    <property type="evidence" value="ECO:0007669"/>
    <property type="project" value="UniProtKB-KW"/>
</dbReference>
<dbReference type="Proteomes" id="UP000737018">
    <property type="component" value="Unassembled WGS sequence"/>
</dbReference>
<dbReference type="OrthoDB" id="1058301at2759"/>
<evidence type="ECO:0000313" key="15">
    <source>
        <dbReference type="EMBL" id="KAF3961512.1"/>
    </source>
</evidence>
<dbReference type="EMBL" id="JRKL02001885">
    <property type="protein sequence ID" value="KAF3961512.1"/>
    <property type="molecule type" value="Genomic_DNA"/>
</dbReference>
<dbReference type="CDD" id="cd08604">
    <property type="entry name" value="GDPD_SHV3_repeat_2"/>
    <property type="match status" value="1"/>
</dbReference>
<dbReference type="InterPro" id="IPR000743">
    <property type="entry name" value="Glyco_hydro_28"/>
</dbReference>
<evidence type="ECO:0000256" key="8">
    <source>
        <dbReference type="ARBA" id="ARBA00022801"/>
    </source>
</evidence>
<dbReference type="Gene3D" id="2.160.20.10">
    <property type="entry name" value="Single-stranded right-handed beta-helix, Pectin lyase-like"/>
    <property type="match status" value="2"/>
</dbReference>
<evidence type="ECO:0000256" key="7">
    <source>
        <dbReference type="ARBA" id="ARBA00022798"/>
    </source>
</evidence>
<evidence type="ECO:0000256" key="1">
    <source>
        <dbReference type="ARBA" id="ARBA00004191"/>
    </source>
</evidence>
<dbReference type="EC" id="3.1.4.46" evidence="4"/>
<dbReference type="InterPro" id="IPR017946">
    <property type="entry name" value="PLC-like_Pdiesterase_TIM-brl"/>
</dbReference>
<accession>A0A8J4VLG5</accession>
<dbReference type="InterPro" id="IPR012334">
    <property type="entry name" value="Pectin_lyas_fold"/>
</dbReference>
<evidence type="ECO:0000256" key="10">
    <source>
        <dbReference type="ARBA" id="ARBA00023295"/>
    </source>
</evidence>
<feature type="domain" description="GP-PDE" evidence="14">
    <location>
        <begin position="309"/>
        <end position="610"/>
    </location>
</feature>
<evidence type="ECO:0000256" key="6">
    <source>
        <dbReference type="ARBA" id="ARBA00022729"/>
    </source>
</evidence>
<gene>
    <name evidence="15" type="ORF">CMV_013887</name>
</gene>
<feature type="chain" id="PRO_5035271374" description="glycerophosphodiester phosphodiesterase" evidence="13">
    <location>
        <begin position="27"/>
        <end position="913"/>
    </location>
</feature>
<sequence>MYNSRAQTLFLFLLLHSVLLAPLVSAAGSKWTTLSGNPPKVIANGGFSGIFPSSTSYAYNLAPLISVPDVVLWCDVQLTKDGVGICAPDLLLSNSSDIADIFKKRNKAYLVNGVPTKGWFSVDFTFKELSTVALTQGVYSRSNKFDGNAFSILTVQEVAATKPPGFWLNVQHDQFFTQHNLRQDETDPSMNQTYGSLLKNLTFIKTFASGIMVPKSYIWPVDANDYLLPHTSVVLDAHKEGLEVFVSDFSNDVPFSFNYSYDPVTEFLNYFDNGVFSVDGVLADFPITPSEAIGCFAHLGQNASAQAKALVISKYGASGDYPGCTDLAYMKAIDDHVDILDCPVQLAKDGTPFCLSSINLIDSTTVAQSIFSNLTKSIPEIKSGSGIFTFSLTWSQIQTLTPSIASPYAGYRLFRNPKSKTAGKYLTLADFLTLSKKAGSLTGVLISIENAAYLAEAQGLDVVQAVKDALSKASYDNQVALRVMIQSTNSSVLEKFKDKANYELVYKVDENIRDAANSAVGDIKKFAHAVVVNKASVFPENNAFLTRETDTVSKLKSFKLPVYVETFSNEFVSQAWDFFSDATVEINSYVMGANVDGVITDYPKTAARYKRNLCSFGKNPPSYMTPVQAGSLMQVITPGYLPPAEAPYPVLTVSDVDESPLPPVSATPPSSSPVSNQPMRIHIAWKVAGCNTWLVVYLSTFLGKRDERVFENVFNKVCQSEGRNLILIPRETYMLGPIVLKGPCKGQVEIQIIGTLKALTNKVSTINVNHWITFRYIDRLVLRGGGELDGQGPSAWGDNTCSKNPNCKALPIVNIIMNNVNNPIIIDQQYCPSRNCEKGDSQVQIRDVKFRNIRGTSSSKVAVAFECSKGKPCENIELNNINLTYHGAEGVVASSCSNAKGIAIGQQQPGSCI</sequence>
<dbReference type="PANTHER" id="PTHR43620:SF7">
    <property type="entry name" value="GLYCEROPHOSPHODIESTER PHOSPHODIESTERASE GDPD5-RELATED"/>
    <property type="match status" value="1"/>
</dbReference>
<dbReference type="Gene3D" id="3.20.20.190">
    <property type="entry name" value="Phosphatidylinositol (PI) phosphodiesterase"/>
    <property type="match status" value="2"/>
</dbReference>
<comment type="subcellular location">
    <subcellularLocation>
        <location evidence="1">Secreted</location>
        <location evidence="1">Cell wall</location>
    </subcellularLocation>
</comment>
<comment type="catalytic activity">
    <reaction evidence="11">
        <text>a sn-glycero-3-phosphodiester + H2O = an alcohol + sn-glycerol 3-phosphate + H(+)</text>
        <dbReference type="Rhea" id="RHEA:12969"/>
        <dbReference type="ChEBI" id="CHEBI:15377"/>
        <dbReference type="ChEBI" id="CHEBI:15378"/>
        <dbReference type="ChEBI" id="CHEBI:30879"/>
        <dbReference type="ChEBI" id="CHEBI:57597"/>
        <dbReference type="ChEBI" id="CHEBI:83408"/>
        <dbReference type="EC" id="3.1.4.46"/>
    </reaction>
</comment>
<dbReference type="InterPro" id="IPR030395">
    <property type="entry name" value="GP_PDE_dom"/>
</dbReference>
<dbReference type="AlphaFoldDB" id="A0A8J4VLG5"/>
<dbReference type="PROSITE" id="PS51704">
    <property type="entry name" value="GP_PDE"/>
    <property type="match status" value="2"/>
</dbReference>
<feature type="signal peptide" evidence="13">
    <location>
        <begin position="1"/>
        <end position="26"/>
    </location>
</feature>
<dbReference type="GO" id="GO:0008889">
    <property type="term" value="F:glycerophosphodiester phosphodiesterase activity"/>
    <property type="evidence" value="ECO:0007669"/>
    <property type="project" value="UniProtKB-EC"/>
</dbReference>
<proteinExistence type="inferred from homology"/>
<comment type="caution">
    <text evidence="15">The sequence shown here is derived from an EMBL/GenBank/DDBJ whole genome shotgun (WGS) entry which is preliminary data.</text>
</comment>
<evidence type="ECO:0000256" key="9">
    <source>
        <dbReference type="ARBA" id="ARBA00023180"/>
    </source>
</evidence>
<evidence type="ECO:0000259" key="14">
    <source>
        <dbReference type="PROSITE" id="PS51704"/>
    </source>
</evidence>
<evidence type="ECO:0000313" key="16">
    <source>
        <dbReference type="Proteomes" id="UP000737018"/>
    </source>
</evidence>
<keyword evidence="8 12" id="KW-0378">Hydrolase</keyword>
<dbReference type="SUPFAM" id="SSF51126">
    <property type="entry name" value="Pectin lyase-like"/>
    <property type="match status" value="1"/>
</dbReference>
<evidence type="ECO:0000256" key="2">
    <source>
        <dbReference type="ARBA" id="ARBA00007277"/>
    </source>
</evidence>
<comment type="similarity">
    <text evidence="3 12">Belongs to the glycosyl hydrolase 28 family.</text>
</comment>
<keyword evidence="7" id="KW-0319">Glycerol metabolism</keyword>